<sequence length="67" mass="7456">MKTTLPASRRPPGRNPVKSLSSQPPRRTEFLPPLDPASQQLEREADASMTLDRGPYHTGQPRFSAID</sequence>
<evidence type="ECO:0000313" key="2">
    <source>
        <dbReference type="EMBL" id="SDY60231.1"/>
    </source>
</evidence>
<dbReference type="Proteomes" id="UP000199249">
    <property type="component" value="Unassembled WGS sequence"/>
</dbReference>
<dbReference type="OrthoDB" id="9876155at2"/>
<dbReference type="STRING" id="651662.SAMN04488069_110135"/>
<gene>
    <name evidence="2" type="ORF">SAMN04488069_110135</name>
</gene>
<accession>A0A1H3L769</accession>
<evidence type="ECO:0000256" key="1">
    <source>
        <dbReference type="SAM" id="MobiDB-lite"/>
    </source>
</evidence>
<organism evidence="2 3">
    <name type="scientific">Hymenobacter psychrophilus</name>
    <dbReference type="NCBI Taxonomy" id="651662"/>
    <lineage>
        <taxon>Bacteria</taxon>
        <taxon>Pseudomonadati</taxon>
        <taxon>Bacteroidota</taxon>
        <taxon>Cytophagia</taxon>
        <taxon>Cytophagales</taxon>
        <taxon>Hymenobacteraceae</taxon>
        <taxon>Hymenobacter</taxon>
    </lineage>
</organism>
<dbReference type="EMBL" id="FNOV01000010">
    <property type="protein sequence ID" value="SDY60231.1"/>
    <property type="molecule type" value="Genomic_DNA"/>
</dbReference>
<proteinExistence type="predicted"/>
<dbReference type="AlphaFoldDB" id="A0A1H3L769"/>
<feature type="region of interest" description="Disordered" evidence="1">
    <location>
        <begin position="1"/>
        <end position="67"/>
    </location>
</feature>
<evidence type="ECO:0000313" key="3">
    <source>
        <dbReference type="Proteomes" id="UP000199249"/>
    </source>
</evidence>
<dbReference type="RefSeq" id="WP_092741721.1">
    <property type="nucleotide sequence ID" value="NZ_FNOV01000010.1"/>
</dbReference>
<reference evidence="3" key="1">
    <citation type="submission" date="2016-10" db="EMBL/GenBank/DDBJ databases">
        <authorList>
            <person name="Varghese N."/>
            <person name="Submissions S."/>
        </authorList>
    </citation>
    <scope>NUCLEOTIDE SEQUENCE [LARGE SCALE GENOMIC DNA]</scope>
    <source>
        <strain evidence="3">CGMCC 1.8975</strain>
    </source>
</reference>
<protein>
    <submittedName>
        <fullName evidence="2">Uncharacterized protein</fullName>
    </submittedName>
</protein>
<name>A0A1H3L769_9BACT</name>
<keyword evidence="3" id="KW-1185">Reference proteome</keyword>